<dbReference type="OrthoDB" id="448198at2759"/>
<dbReference type="AlphaFoldDB" id="A0A1Q9E9X2"/>
<evidence type="ECO:0008006" key="4">
    <source>
        <dbReference type="Google" id="ProtNLM"/>
    </source>
</evidence>
<comment type="caution">
    <text evidence="2">The sequence shown here is derived from an EMBL/GenBank/DDBJ whole genome shotgun (WGS) entry which is preliminary data.</text>
</comment>
<accession>A0A1Q9E9X2</accession>
<reference evidence="2 3" key="1">
    <citation type="submission" date="2016-02" db="EMBL/GenBank/DDBJ databases">
        <title>Genome analysis of coral dinoflagellate symbionts highlights evolutionary adaptations to a symbiotic lifestyle.</title>
        <authorList>
            <person name="Aranda M."/>
            <person name="Li Y."/>
            <person name="Liew Y.J."/>
            <person name="Baumgarten S."/>
            <person name="Simakov O."/>
            <person name="Wilson M."/>
            <person name="Piel J."/>
            <person name="Ashoor H."/>
            <person name="Bougouffa S."/>
            <person name="Bajic V.B."/>
            <person name="Ryu T."/>
            <person name="Ravasi T."/>
            <person name="Bayer T."/>
            <person name="Micklem G."/>
            <person name="Kim H."/>
            <person name="Bhak J."/>
            <person name="Lajeunesse T.C."/>
            <person name="Voolstra C.R."/>
        </authorList>
    </citation>
    <scope>NUCLEOTIDE SEQUENCE [LARGE SCALE GENOMIC DNA]</scope>
    <source>
        <strain evidence="2 3">CCMP2467</strain>
    </source>
</reference>
<evidence type="ECO:0000313" key="3">
    <source>
        <dbReference type="Proteomes" id="UP000186817"/>
    </source>
</evidence>
<organism evidence="2 3">
    <name type="scientific">Symbiodinium microadriaticum</name>
    <name type="common">Dinoflagellate</name>
    <name type="synonym">Zooxanthella microadriatica</name>
    <dbReference type="NCBI Taxonomy" id="2951"/>
    <lineage>
        <taxon>Eukaryota</taxon>
        <taxon>Sar</taxon>
        <taxon>Alveolata</taxon>
        <taxon>Dinophyceae</taxon>
        <taxon>Suessiales</taxon>
        <taxon>Symbiodiniaceae</taxon>
        <taxon>Symbiodinium</taxon>
    </lineage>
</organism>
<dbReference type="EMBL" id="LSRX01000216">
    <property type="protein sequence ID" value="OLQ04213.1"/>
    <property type="molecule type" value="Genomic_DNA"/>
</dbReference>
<evidence type="ECO:0000256" key="1">
    <source>
        <dbReference type="SAM" id="MobiDB-lite"/>
    </source>
</evidence>
<gene>
    <name evidence="2" type="ORF">AK812_SmicGene12740</name>
</gene>
<keyword evidence="3" id="KW-1185">Reference proteome</keyword>
<feature type="region of interest" description="Disordered" evidence="1">
    <location>
        <begin position="1"/>
        <end position="44"/>
    </location>
</feature>
<dbReference type="InterPro" id="IPR043502">
    <property type="entry name" value="DNA/RNA_pol_sf"/>
</dbReference>
<dbReference type="SUPFAM" id="SSF56672">
    <property type="entry name" value="DNA/RNA polymerases"/>
    <property type="match status" value="1"/>
</dbReference>
<dbReference type="Proteomes" id="UP000186817">
    <property type="component" value="Unassembled WGS sequence"/>
</dbReference>
<feature type="compositionally biased region" description="Polar residues" evidence="1">
    <location>
        <begin position="23"/>
        <end position="36"/>
    </location>
</feature>
<proteinExistence type="predicted"/>
<evidence type="ECO:0000313" key="2">
    <source>
        <dbReference type="EMBL" id="OLQ04213.1"/>
    </source>
</evidence>
<name>A0A1Q9E9X2_SYMMI</name>
<protein>
    <recommendedName>
        <fullName evidence="4">Reverse transcriptase domain-containing protein</fullName>
    </recommendedName>
</protein>
<sequence length="1127" mass="123537">MDVDPKDGPGAFAEPPKVDRDAQTSSPNTDAFTGSFNPVDAPSVSSGLMGQEACPVLRQRTGASKPQDLNISFEPCVCEIQPNSCAAELLARQILGSGSCSHQQVLDLMDLLPCEQLARGNRSKGTEKSFTTGAYSQGPLVGLRKHSKSHPSVTKLLVILAKSFFPSLTFTTVALFRDVKTSRHADRGNLPGSLNGVAALSTFVNGHIKLHTSRGPKLLDVATHPVLFDPTLDHETCDWSGGPRLVLVAFSVCNLDLMPTVELTQLRDFGLPLPSLSVTVPSGNATHKVTSAMAGDKGLVLQFFAGPARLAQTLQKNGFDVLAFDRSGVRARFPVQSLDICDSEDFALFSNIMSEQPDRVVLLHLSPSPNACREAGFVQAFCAIIRRALDWNLRICIESFAASELWKLPEVVKLLSGGQFQSVRFDLCMHGGAYPWLLCHRIADLLSLQEWVVGSGVTAVPSSGEVVEICGIRKMILDDQVVEVSWVGVPRDPLDFLQEAVKAGHPKSFLDQDEPSLELLVDNLLGESSCEGSSNLLDEWESRRSDLAMFEEGLRLGWPRHVQDILEGKQTELLKRLLCEHGYPDSKVVDHMREGFKLSGWMFKTGVYPLEARPPSVTMERQLATARSRNLSTLAKLRSQPCDEVTARAWGETKAEVDRGWIFEASCCKNKCIEKAPQSGGPVSDFSACLGIGGVLIARRFGILQSTKVRVIDDCKASGYNQTTGLPERFRLHGIEFLSALLVKAMKDNRSRCSPILGRTYDLSSAYKQYPVHSDDRAIMRIGAKDVDTGVVRLFGVNALPFGATGSVACFLRTSAATWFLGSRALRLAWGCYFDDYPCLCMANLADRVSDIVHRFFSLLGISYASTGKKSAPFSSTFKALGILFDLTHFSDGVVKLRHTQERVDALTRSIQEVLDSDSLSQHEADRLRGKLHWFASFLFGRRSCLALQILGRRARGLGSARKLDDDLRQALVFLKDVSLKAEPVTLDRQMGQTFFIFTDGSLEGSEAGLGGALFDSSGNALSYFCLNLPAELLSRLRETSKHLIYEIEMMAVWAALSIWSDRLSNSNKFLSNLLGQSSVGGAAEDGGNYKLKQQRINMNKNRHSMRARSSLPPAHRILCLGHPGPT</sequence>